<feature type="domain" description="HTH tetR-type" evidence="5">
    <location>
        <begin position="5"/>
        <end position="65"/>
    </location>
</feature>
<dbReference type="InterPro" id="IPR011075">
    <property type="entry name" value="TetR_C"/>
</dbReference>
<dbReference type="InterPro" id="IPR036271">
    <property type="entry name" value="Tet_transcr_reg_TetR-rel_C_sf"/>
</dbReference>
<evidence type="ECO:0000256" key="3">
    <source>
        <dbReference type="ARBA" id="ARBA00023163"/>
    </source>
</evidence>
<gene>
    <name evidence="6" type="ORF">GCM10010982_04240</name>
</gene>
<evidence type="ECO:0000256" key="2">
    <source>
        <dbReference type="ARBA" id="ARBA00023125"/>
    </source>
</evidence>
<dbReference type="AlphaFoldDB" id="A0A917YU60"/>
<dbReference type="PANTHER" id="PTHR47506:SF8">
    <property type="entry name" value="REPRESSOR OF PUTATIVE XENOBIOTIC REDUCTASE TETR FAMILY-RELATED"/>
    <property type="match status" value="1"/>
</dbReference>
<dbReference type="GO" id="GO:0003677">
    <property type="term" value="F:DNA binding"/>
    <property type="evidence" value="ECO:0007669"/>
    <property type="project" value="UniProtKB-UniRule"/>
</dbReference>
<dbReference type="Gene3D" id="1.10.10.60">
    <property type="entry name" value="Homeodomain-like"/>
    <property type="match status" value="1"/>
</dbReference>
<organism evidence="6 7">
    <name type="scientific">Bowmanella pacifica</name>
    <dbReference type="NCBI Taxonomy" id="502051"/>
    <lineage>
        <taxon>Bacteria</taxon>
        <taxon>Pseudomonadati</taxon>
        <taxon>Pseudomonadota</taxon>
        <taxon>Gammaproteobacteria</taxon>
        <taxon>Alteromonadales</taxon>
        <taxon>Alteromonadaceae</taxon>
        <taxon>Bowmanella</taxon>
    </lineage>
</organism>
<dbReference type="PRINTS" id="PR00455">
    <property type="entry name" value="HTHTETR"/>
</dbReference>
<evidence type="ECO:0000313" key="7">
    <source>
        <dbReference type="Proteomes" id="UP000606935"/>
    </source>
</evidence>
<sequence>MRQAEFDREQVLRSALKAFLNKGYGKTSMQDLTKATGLHPGSIYCAFGNKRGLLVASVEQYKADRDAQFAATFPSDAPVLPCLKRYLDELVNECHSCDSSRACFLVKALNEMADQDAELQAELSTSLESWQAALEAQIQRAKDQGELAADKNPAVLARYLVMGIYGLRTYAQTHPQREVLQQLADQLYLSICH</sequence>
<keyword evidence="2 4" id="KW-0238">DNA-binding</keyword>
<dbReference type="InterPro" id="IPR001647">
    <property type="entry name" value="HTH_TetR"/>
</dbReference>
<keyword evidence="7" id="KW-1185">Reference proteome</keyword>
<evidence type="ECO:0000313" key="6">
    <source>
        <dbReference type="EMBL" id="GGO64546.1"/>
    </source>
</evidence>
<feature type="DNA-binding region" description="H-T-H motif" evidence="4">
    <location>
        <begin position="28"/>
        <end position="47"/>
    </location>
</feature>
<dbReference type="Gene3D" id="1.10.357.10">
    <property type="entry name" value="Tetracycline Repressor, domain 2"/>
    <property type="match status" value="1"/>
</dbReference>
<dbReference type="SUPFAM" id="SSF46689">
    <property type="entry name" value="Homeodomain-like"/>
    <property type="match status" value="1"/>
</dbReference>
<dbReference type="EMBL" id="BMLS01000001">
    <property type="protein sequence ID" value="GGO64546.1"/>
    <property type="molecule type" value="Genomic_DNA"/>
</dbReference>
<dbReference type="Pfam" id="PF16925">
    <property type="entry name" value="TetR_C_13"/>
    <property type="match status" value="1"/>
</dbReference>
<protein>
    <submittedName>
        <fullName evidence="6">TetR family transcriptional regulator</fullName>
    </submittedName>
</protein>
<evidence type="ECO:0000259" key="5">
    <source>
        <dbReference type="PROSITE" id="PS50977"/>
    </source>
</evidence>
<reference evidence="6" key="1">
    <citation type="journal article" date="2014" name="Int. J. Syst. Evol. Microbiol.">
        <title>Complete genome sequence of Corynebacterium casei LMG S-19264T (=DSM 44701T), isolated from a smear-ripened cheese.</title>
        <authorList>
            <consortium name="US DOE Joint Genome Institute (JGI-PGF)"/>
            <person name="Walter F."/>
            <person name="Albersmeier A."/>
            <person name="Kalinowski J."/>
            <person name="Ruckert C."/>
        </authorList>
    </citation>
    <scope>NUCLEOTIDE SEQUENCE</scope>
    <source>
        <strain evidence="6">CGMCC 1.7086</strain>
    </source>
</reference>
<dbReference type="PANTHER" id="PTHR47506">
    <property type="entry name" value="TRANSCRIPTIONAL REGULATORY PROTEIN"/>
    <property type="match status" value="1"/>
</dbReference>
<dbReference type="Proteomes" id="UP000606935">
    <property type="component" value="Unassembled WGS sequence"/>
</dbReference>
<dbReference type="SUPFAM" id="SSF48498">
    <property type="entry name" value="Tetracyclin repressor-like, C-terminal domain"/>
    <property type="match status" value="1"/>
</dbReference>
<evidence type="ECO:0000256" key="4">
    <source>
        <dbReference type="PROSITE-ProRule" id="PRU00335"/>
    </source>
</evidence>
<proteinExistence type="predicted"/>
<dbReference type="PROSITE" id="PS50977">
    <property type="entry name" value="HTH_TETR_2"/>
    <property type="match status" value="1"/>
</dbReference>
<keyword evidence="1" id="KW-0805">Transcription regulation</keyword>
<dbReference type="RefSeq" id="WP_188689600.1">
    <property type="nucleotide sequence ID" value="NZ_BMLS01000001.1"/>
</dbReference>
<dbReference type="InterPro" id="IPR023772">
    <property type="entry name" value="DNA-bd_HTH_TetR-type_CS"/>
</dbReference>
<accession>A0A917YU60</accession>
<reference evidence="6" key="2">
    <citation type="submission" date="2020-09" db="EMBL/GenBank/DDBJ databases">
        <authorList>
            <person name="Sun Q."/>
            <person name="Zhou Y."/>
        </authorList>
    </citation>
    <scope>NUCLEOTIDE SEQUENCE</scope>
    <source>
        <strain evidence="6">CGMCC 1.7086</strain>
    </source>
</reference>
<keyword evidence="3" id="KW-0804">Transcription</keyword>
<comment type="caution">
    <text evidence="6">The sequence shown here is derived from an EMBL/GenBank/DDBJ whole genome shotgun (WGS) entry which is preliminary data.</text>
</comment>
<dbReference type="Pfam" id="PF00440">
    <property type="entry name" value="TetR_N"/>
    <property type="match status" value="1"/>
</dbReference>
<dbReference type="InterPro" id="IPR009057">
    <property type="entry name" value="Homeodomain-like_sf"/>
</dbReference>
<dbReference type="PROSITE" id="PS01081">
    <property type="entry name" value="HTH_TETR_1"/>
    <property type="match status" value="1"/>
</dbReference>
<evidence type="ECO:0000256" key="1">
    <source>
        <dbReference type="ARBA" id="ARBA00023015"/>
    </source>
</evidence>
<name>A0A917YU60_9ALTE</name>